<dbReference type="Proteomes" id="UP000799538">
    <property type="component" value="Unassembled WGS sequence"/>
</dbReference>
<dbReference type="EMBL" id="ML992510">
    <property type="protein sequence ID" value="KAF2221266.1"/>
    <property type="molecule type" value="Genomic_DNA"/>
</dbReference>
<proteinExistence type="predicted"/>
<keyword evidence="3" id="KW-1185">Reference proteome</keyword>
<feature type="compositionally biased region" description="Basic and acidic residues" evidence="1">
    <location>
        <begin position="105"/>
        <end position="140"/>
    </location>
</feature>
<reference evidence="3" key="1">
    <citation type="journal article" date="2020" name="Stud. Mycol.">
        <title>101 Dothideomycetes genomes: A test case for predicting lifestyles and emergence of pathogens.</title>
        <authorList>
            <person name="Haridas S."/>
            <person name="Albert R."/>
            <person name="Binder M."/>
            <person name="Bloem J."/>
            <person name="LaButti K."/>
            <person name="Salamov A."/>
            <person name="Andreopoulos B."/>
            <person name="Baker S."/>
            <person name="Barry K."/>
            <person name="Bills G."/>
            <person name="Bluhm B."/>
            <person name="Cannon C."/>
            <person name="Castanera R."/>
            <person name="Culley D."/>
            <person name="Daum C."/>
            <person name="Ezra D."/>
            <person name="Gonzalez J."/>
            <person name="Henrissat B."/>
            <person name="Kuo A."/>
            <person name="Liang C."/>
            <person name="Lipzen A."/>
            <person name="Lutzoni F."/>
            <person name="Magnuson J."/>
            <person name="Mondo S."/>
            <person name="Nolan M."/>
            <person name="Ohm R."/>
            <person name="Pangilinan J."/>
            <person name="Park H.-J."/>
            <person name="Ramirez L."/>
            <person name="Alfaro M."/>
            <person name="Sun H."/>
            <person name="Tritt A."/>
            <person name="Yoshinaga Y."/>
            <person name="Zwiers L.-H."/>
            <person name="Turgeon B."/>
            <person name="Goodwin S."/>
            <person name="Spatafora J."/>
            <person name="Crous P."/>
            <person name="Grigoriev I."/>
        </authorList>
    </citation>
    <scope>NUCLEOTIDE SEQUENCE [LARGE SCALE GENOMIC DNA]</scope>
    <source>
        <strain evidence="3">CECT 20119</strain>
    </source>
</reference>
<feature type="region of interest" description="Disordered" evidence="1">
    <location>
        <begin position="85"/>
        <end position="357"/>
    </location>
</feature>
<name>A0A6A6G688_9PEZI</name>
<dbReference type="PANTHER" id="PTHR28186:SF1">
    <property type="entry name" value="MEIOTICALLY UP-REGULATED GENE 9 PROTEIN"/>
    <property type="match status" value="1"/>
</dbReference>
<dbReference type="AlphaFoldDB" id="A0A6A6G688"/>
<organism evidence="2 3">
    <name type="scientific">Elsinoe ampelina</name>
    <dbReference type="NCBI Taxonomy" id="302913"/>
    <lineage>
        <taxon>Eukaryota</taxon>
        <taxon>Fungi</taxon>
        <taxon>Dikarya</taxon>
        <taxon>Ascomycota</taxon>
        <taxon>Pezizomycotina</taxon>
        <taxon>Dothideomycetes</taxon>
        <taxon>Dothideomycetidae</taxon>
        <taxon>Myriangiales</taxon>
        <taxon>Elsinoaceae</taxon>
        <taxon>Elsinoe</taxon>
    </lineage>
</organism>
<feature type="region of interest" description="Disordered" evidence="1">
    <location>
        <begin position="1"/>
        <end position="70"/>
    </location>
</feature>
<dbReference type="OrthoDB" id="5330253at2759"/>
<evidence type="ECO:0000313" key="3">
    <source>
        <dbReference type="Proteomes" id="UP000799538"/>
    </source>
</evidence>
<evidence type="ECO:0000313" key="2">
    <source>
        <dbReference type="EMBL" id="KAF2221266.1"/>
    </source>
</evidence>
<dbReference type="InterPro" id="IPR018809">
    <property type="entry name" value="DUF2406"/>
</dbReference>
<evidence type="ECO:0000256" key="1">
    <source>
        <dbReference type="SAM" id="MobiDB-lite"/>
    </source>
</evidence>
<dbReference type="Pfam" id="PF10295">
    <property type="entry name" value="DUF2406"/>
    <property type="match status" value="1"/>
</dbReference>
<accession>A0A6A6G688</accession>
<gene>
    <name evidence="2" type="ORF">BDZ85DRAFT_251061</name>
</gene>
<dbReference type="PANTHER" id="PTHR28186">
    <property type="entry name" value="MEIOTICALLY UP-REGULATED GENE 9 PROTEIN"/>
    <property type="match status" value="1"/>
</dbReference>
<protein>
    <submittedName>
        <fullName evidence="2">Uncharacterized protein</fullName>
    </submittedName>
</protein>
<sequence length="357" mass="38894">MQSNDPQTPVSPGGRRPRTGSRSFSVRSDKSNGPVSTAERAEKERRDSFLRGESKANPNAAISELQPASRNVMEKVTLDSVRNIQAKDAQGNTIAEPDLSNPTRPRWERPLDTIRSFEKAIDGEYSRRSHQRSQSEYDHPQHHHASRRSSYMGGHGGPNGGRYNGMSGYYNRPDSQYDNYGGAPPPPRQRFGRGMSEGAMGRGPGYNGPQYGHYNGSYETNNSDSTGPWMNSTDPSSQNSSFERLHGAAAANGNNGKGQSPEHNYSMHDGYGNGSTTIQEETDAYGFPPAPPPKGQNGSPLKQHSEAQPPRVPIKLGGGGGGEGRHIPHQGGSLPSNATPKQEKRQSWLGRRFSKKN</sequence>
<feature type="compositionally biased region" description="Polar residues" evidence="1">
    <location>
        <begin position="217"/>
        <end position="242"/>
    </location>
</feature>
<feature type="compositionally biased region" description="Basic and acidic residues" evidence="1">
    <location>
        <begin position="39"/>
        <end position="54"/>
    </location>
</feature>
<feature type="compositionally biased region" description="Gly residues" evidence="1">
    <location>
        <begin position="153"/>
        <end position="163"/>
    </location>
</feature>